<reference evidence="8 9" key="1">
    <citation type="submission" date="2020-11" db="EMBL/GenBank/DDBJ databases">
        <title>Arthrobacter antarcticus sp. nov., isolated from Antarctic Soil.</title>
        <authorList>
            <person name="Li J."/>
        </authorList>
    </citation>
    <scope>NUCLEOTIDE SEQUENCE [LARGE SCALE GENOMIC DNA]</scope>
    <source>
        <strain evidence="8 9">Z1-20</strain>
    </source>
</reference>
<keyword evidence="3 7" id="KW-1133">Transmembrane helix</keyword>
<protein>
    <submittedName>
        <fullName evidence="8">Hemolysin III family protein</fullName>
    </submittedName>
</protein>
<keyword evidence="9" id="KW-1185">Reference proteome</keyword>
<feature type="transmembrane region" description="Helical" evidence="7">
    <location>
        <begin position="144"/>
        <end position="163"/>
    </location>
</feature>
<dbReference type="PANTHER" id="PTHR20855:SF3">
    <property type="entry name" value="LD03007P"/>
    <property type="match status" value="1"/>
</dbReference>
<evidence type="ECO:0000256" key="7">
    <source>
        <dbReference type="SAM" id="Phobius"/>
    </source>
</evidence>
<dbReference type="EMBL" id="JADNYM010000011">
    <property type="protein sequence ID" value="MBG0739800.1"/>
    <property type="molecule type" value="Genomic_DNA"/>
</dbReference>
<evidence type="ECO:0000256" key="4">
    <source>
        <dbReference type="ARBA" id="ARBA00023136"/>
    </source>
</evidence>
<feature type="region of interest" description="Disordered" evidence="6">
    <location>
        <begin position="1"/>
        <end position="32"/>
    </location>
</feature>
<keyword evidence="2 7" id="KW-0812">Transmembrane</keyword>
<organism evidence="8 9">
    <name type="scientific">Arthrobacter terrae</name>
    <dbReference type="NCBI Taxonomy" id="2935737"/>
    <lineage>
        <taxon>Bacteria</taxon>
        <taxon>Bacillati</taxon>
        <taxon>Actinomycetota</taxon>
        <taxon>Actinomycetes</taxon>
        <taxon>Micrococcales</taxon>
        <taxon>Micrococcaceae</taxon>
        <taxon>Arthrobacter</taxon>
    </lineage>
</organism>
<feature type="binding site" evidence="5">
    <location>
        <position position="101"/>
    </location>
    <ligand>
        <name>Zn(2+)</name>
        <dbReference type="ChEBI" id="CHEBI:29105"/>
    </ligand>
</feature>
<feature type="binding site" evidence="5">
    <location>
        <position position="229"/>
    </location>
    <ligand>
        <name>Zn(2+)</name>
        <dbReference type="ChEBI" id="CHEBI:29105"/>
    </ligand>
</feature>
<evidence type="ECO:0000256" key="6">
    <source>
        <dbReference type="SAM" id="MobiDB-lite"/>
    </source>
</evidence>
<dbReference type="GO" id="GO:0016020">
    <property type="term" value="C:membrane"/>
    <property type="evidence" value="ECO:0007669"/>
    <property type="project" value="UniProtKB-SubCell"/>
</dbReference>
<proteinExistence type="predicted"/>
<dbReference type="AlphaFoldDB" id="A0A931CNL2"/>
<sequence length="254" mass="27102">MAASSSPNAADSQNSHDQSAPVRPSGSQPEQHPLEAAADTIADVLNIKPSWRGWIHAGATPLAVIAGIILISVAASPLARVTSAVYVVSGILLFGTSALYHRGNWKPKTMAVLKRLDHSNIMLVIAGSYTPLSALLLPSAQATLLLWVIWVGALVGVLFRVLWVGAPRWLYVPIYVALGMTAVFFMPDFFAASVRAGVLICLGGAFYIAGAVVYGIRKPNFSARHFGFHELFHVFTVVGFAAQFMAILFAVSDA</sequence>
<feature type="transmembrane region" description="Helical" evidence="7">
    <location>
        <begin position="81"/>
        <end position="100"/>
    </location>
</feature>
<comment type="subcellular location">
    <subcellularLocation>
        <location evidence="1">Membrane</location>
        <topology evidence="1">Multi-pass membrane protein</topology>
    </subcellularLocation>
</comment>
<dbReference type="Proteomes" id="UP000655366">
    <property type="component" value="Unassembled WGS sequence"/>
</dbReference>
<feature type="transmembrane region" description="Helical" evidence="7">
    <location>
        <begin position="121"/>
        <end position="138"/>
    </location>
</feature>
<dbReference type="InterPro" id="IPR004254">
    <property type="entry name" value="AdipoR/HlyIII-related"/>
</dbReference>
<feature type="transmembrane region" description="Helical" evidence="7">
    <location>
        <begin position="54"/>
        <end position="75"/>
    </location>
</feature>
<feature type="transmembrane region" description="Helical" evidence="7">
    <location>
        <begin position="170"/>
        <end position="190"/>
    </location>
</feature>
<evidence type="ECO:0000256" key="3">
    <source>
        <dbReference type="ARBA" id="ARBA00022989"/>
    </source>
</evidence>
<comment type="caution">
    <text evidence="8">The sequence shown here is derived from an EMBL/GenBank/DDBJ whole genome shotgun (WGS) entry which is preliminary data.</text>
</comment>
<evidence type="ECO:0000313" key="9">
    <source>
        <dbReference type="Proteomes" id="UP000655366"/>
    </source>
</evidence>
<dbReference type="PANTHER" id="PTHR20855">
    <property type="entry name" value="ADIPOR/PROGESTIN RECEPTOR-RELATED"/>
    <property type="match status" value="1"/>
</dbReference>
<accession>A0A931CNL2</accession>
<gene>
    <name evidence="8" type="ORF">IV500_10425</name>
</gene>
<evidence type="ECO:0000256" key="5">
    <source>
        <dbReference type="PIRSR" id="PIRSR604254-1"/>
    </source>
</evidence>
<name>A0A931CNL2_9MICC</name>
<evidence type="ECO:0000256" key="1">
    <source>
        <dbReference type="ARBA" id="ARBA00004141"/>
    </source>
</evidence>
<keyword evidence="4 7" id="KW-0472">Membrane</keyword>
<dbReference type="GO" id="GO:0046872">
    <property type="term" value="F:metal ion binding"/>
    <property type="evidence" value="ECO:0007669"/>
    <property type="project" value="UniProtKB-KW"/>
</dbReference>
<dbReference type="Pfam" id="PF03006">
    <property type="entry name" value="HlyIII"/>
    <property type="match status" value="1"/>
</dbReference>
<keyword evidence="5" id="KW-0862">Zinc</keyword>
<feature type="transmembrane region" description="Helical" evidence="7">
    <location>
        <begin position="228"/>
        <end position="251"/>
    </location>
</feature>
<keyword evidence="5" id="KW-0479">Metal-binding</keyword>
<feature type="compositionally biased region" description="Polar residues" evidence="6">
    <location>
        <begin position="1"/>
        <end position="18"/>
    </location>
</feature>
<evidence type="ECO:0000313" key="8">
    <source>
        <dbReference type="EMBL" id="MBG0739800.1"/>
    </source>
</evidence>
<feature type="binding site" evidence="5">
    <location>
        <position position="233"/>
    </location>
    <ligand>
        <name>Zn(2+)</name>
        <dbReference type="ChEBI" id="CHEBI:29105"/>
    </ligand>
</feature>
<evidence type="ECO:0000256" key="2">
    <source>
        <dbReference type="ARBA" id="ARBA00022692"/>
    </source>
</evidence>
<feature type="transmembrane region" description="Helical" evidence="7">
    <location>
        <begin position="196"/>
        <end position="216"/>
    </location>
</feature>